<keyword evidence="2" id="KW-1185">Reference proteome</keyword>
<protein>
    <submittedName>
        <fullName evidence="1">Uncharacterized protein</fullName>
    </submittedName>
</protein>
<dbReference type="Proteomes" id="UP001642260">
    <property type="component" value="Unassembled WGS sequence"/>
</dbReference>
<gene>
    <name evidence="1" type="ORF">ERUC_LOCUS15638</name>
</gene>
<dbReference type="AlphaFoldDB" id="A0ABC8JZF5"/>
<reference evidence="1 2" key="1">
    <citation type="submission" date="2022-03" db="EMBL/GenBank/DDBJ databases">
        <authorList>
            <person name="Macdonald S."/>
            <person name="Ahmed S."/>
            <person name="Newling K."/>
        </authorList>
    </citation>
    <scope>NUCLEOTIDE SEQUENCE [LARGE SCALE GENOMIC DNA]</scope>
</reference>
<name>A0ABC8JZF5_ERUVS</name>
<proteinExistence type="predicted"/>
<comment type="caution">
    <text evidence="1">The sequence shown here is derived from an EMBL/GenBank/DDBJ whole genome shotgun (WGS) entry which is preliminary data.</text>
</comment>
<sequence>MPPGTLYKNTPSPTLKIITITTPTTTRPSIALGRNEQLGEGEPSGEWREASTTNVSKVLLTPTPGSVTTTTIAWINLATPARIVVNCGLMVGL</sequence>
<accession>A0ABC8JZF5</accession>
<organism evidence="1 2">
    <name type="scientific">Eruca vesicaria subsp. sativa</name>
    <name type="common">Garden rocket</name>
    <name type="synonym">Eruca sativa</name>
    <dbReference type="NCBI Taxonomy" id="29727"/>
    <lineage>
        <taxon>Eukaryota</taxon>
        <taxon>Viridiplantae</taxon>
        <taxon>Streptophyta</taxon>
        <taxon>Embryophyta</taxon>
        <taxon>Tracheophyta</taxon>
        <taxon>Spermatophyta</taxon>
        <taxon>Magnoliopsida</taxon>
        <taxon>eudicotyledons</taxon>
        <taxon>Gunneridae</taxon>
        <taxon>Pentapetalae</taxon>
        <taxon>rosids</taxon>
        <taxon>malvids</taxon>
        <taxon>Brassicales</taxon>
        <taxon>Brassicaceae</taxon>
        <taxon>Brassiceae</taxon>
        <taxon>Eruca</taxon>
    </lineage>
</organism>
<evidence type="ECO:0000313" key="2">
    <source>
        <dbReference type="Proteomes" id="UP001642260"/>
    </source>
</evidence>
<evidence type="ECO:0000313" key="1">
    <source>
        <dbReference type="EMBL" id="CAH8341459.1"/>
    </source>
</evidence>
<dbReference type="EMBL" id="CAKOAT010146488">
    <property type="protein sequence ID" value="CAH8341459.1"/>
    <property type="molecule type" value="Genomic_DNA"/>
</dbReference>